<dbReference type="Gene3D" id="3.10.290.10">
    <property type="entry name" value="RNA-binding S4 domain"/>
    <property type="match status" value="1"/>
</dbReference>
<comment type="similarity">
    <text evidence="1 5">Belongs to the pseudouridine synthase RsuA family.</text>
</comment>
<reference evidence="7" key="1">
    <citation type="submission" date="2019-01" db="EMBL/GenBank/DDBJ databases">
        <authorList>
            <consortium name="Genoscope - CEA"/>
            <person name="William W."/>
        </authorList>
    </citation>
    <scope>NUCLEOTIDE SEQUENCE</scope>
    <source>
        <strain evidence="7">CR-1</strain>
    </source>
</reference>
<organism evidence="7">
    <name type="scientific">uncultured Desulfobacteraceae bacterium</name>
    <dbReference type="NCBI Taxonomy" id="218296"/>
    <lineage>
        <taxon>Bacteria</taxon>
        <taxon>Pseudomonadati</taxon>
        <taxon>Thermodesulfobacteriota</taxon>
        <taxon>Desulfobacteria</taxon>
        <taxon>Desulfobacterales</taxon>
        <taxon>Desulfobacteraceae</taxon>
        <taxon>environmental samples</taxon>
    </lineage>
</organism>
<evidence type="ECO:0000313" key="7">
    <source>
        <dbReference type="EMBL" id="VEN73336.1"/>
    </source>
</evidence>
<dbReference type="PROSITE" id="PS50889">
    <property type="entry name" value="S4"/>
    <property type="match status" value="1"/>
</dbReference>
<dbReference type="InterPro" id="IPR020094">
    <property type="entry name" value="TruA/RsuA/RluB/E/F_N"/>
</dbReference>
<keyword evidence="2 4" id="KW-0694">RNA-binding</keyword>
<evidence type="ECO:0000259" key="6">
    <source>
        <dbReference type="SMART" id="SM00363"/>
    </source>
</evidence>
<dbReference type="NCBIfam" id="TIGR00093">
    <property type="entry name" value="pseudouridine synthase"/>
    <property type="match status" value="1"/>
</dbReference>
<keyword evidence="3 5" id="KW-0413">Isomerase</keyword>
<evidence type="ECO:0000256" key="5">
    <source>
        <dbReference type="RuleBase" id="RU003887"/>
    </source>
</evidence>
<dbReference type="PROSITE" id="PS01149">
    <property type="entry name" value="PSI_RSU"/>
    <property type="match status" value="1"/>
</dbReference>
<dbReference type="PANTHER" id="PTHR47683:SF2">
    <property type="entry name" value="RNA-BINDING S4 DOMAIN-CONTAINING PROTEIN"/>
    <property type="match status" value="1"/>
</dbReference>
<dbReference type="InterPro" id="IPR036986">
    <property type="entry name" value="S4_RNA-bd_sf"/>
</dbReference>
<dbReference type="AlphaFoldDB" id="A0A484HDS2"/>
<dbReference type="SUPFAM" id="SSF55174">
    <property type="entry name" value="Alpha-L RNA-binding motif"/>
    <property type="match status" value="1"/>
</dbReference>
<dbReference type="PANTHER" id="PTHR47683">
    <property type="entry name" value="PSEUDOURIDINE SYNTHASE FAMILY PROTEIN-RELATED"/>
    <property type="match status" value="1"/>
</dbReference>
<dbReference type="SUPFAM" id="SSF55120">
    <property type="entry name" value="Pseudouridine synthase"/>
    <property type="match status" value="1"/>
</dbReference>
<accession>A0A484HDS2</accession>
<dbReference type="InterPro" id="IPR002942">
    <property type="entry name" value="S4_RNA-bd"/>
</dbReference>
<dbReference type="Gene3D" id="3.30.70.580">
    <property type="entry name" value="Pseudouridine synthase I, catalytic domain, N-terminal subdomain"/>
    <property type="match status" value="1"/>
</dbReference>
<dbReference type="FunFam" id="3.30.70.1560:FF:000001">
    <property type="entry name" value="Pseudouridine synthase"/>
    <property type="match status" value="1"/>
</dbReference>
<dbReference type="CDD" id="cd00165">
    <property type="entry name" value="S4"/>
    <property type="match status" value="1"/>
</dbReference>
<dbReference type="InterPro" id="IPR000748">
    <property type="entry name" value="PsdUridine_synth_RsuA/RluB/E/F"/>
</dbReference>
<gene>
    <name evidence="7" type="ORF">EPICR_150053</name>
</gene>
<dbReference type="InterPro" id="IPR018496">
    <property type="entry name" value="PsdUridine_synth_RsuA/RluB_CS"/>
</dbReference>
<dbReference type="GO" id="GO:0003723">
    <property type="term" value="F:RNA binding"/>
    <property type="evidence" value="ECO:0007669"/>
    <property type="project" value="UniProtKB-KW"/>
</dbReference>
<dbReference type="GO" id="GO:0120159">
    <property type="term" value="F:rRNA pseudouridine synthase activity"/>
    <property type="evidence" value="ECO:0007669"/>
    <property type="project" value="UniProtKB-ARBA"/>
</dbReference>
<evidence type="ECO:0000256" key="3">
    <source>
        <dbReference type="ARBA" id="ARBA00023235"/>
    </source>
</evidence>
<evidence type="ECO:0000256" key="2">
    <source>
        <dbReference type="ARBA" id="ARBA00022884"/>
    </source>
</evidence>
<dbReference type="GO" id="GO:0000455">
    <property type="term" value="P:enzyme-directed rRNA pseudouridine synthesis"/>
    <property type="evidence" value="ECO:0007669"/>
    <property type="project" value="UniProtKB-ARBA"/>
</dbReference>
<evidence type="ECO:0000256" key="4">
    <source>
        <dbReference type="PROSITE-ProRule" id="PRU00182"/>
    </source>
</evidence>
<evidence type="ECO:0000256" key="1">
    <source>
        <dbReference type="ARBA" id="ARBA00008348"/>
    </source>
</evidence>
<proteinExistence type="inferred from homology"/>
<dbReference type="Pfam" id="PF00849">
    <property type="entry name" value="PseudoU_synth_2"/>
    <property type="match status" value="1"/>
</dbReference>
<dbReference type="EMBL" id="CAACVI010000007">
    <property type="protein sequence ID" value="VEN73336.1"/>
    <property type="molecule type" value="Genomic_DNA"/>
</dbReference>
<dbReference type="SMART" id="SM00363">
    <property type="entry name" value="S4"/>
    <property type="match status" value="1"/>
</dbReference>
<dbReference type="InterPro" id="IPR050343">
    <property type="entry name" value="RsuA_PseudoU_synthase"/>
</dbReference>
<protein>
    <recommendedName>
        <fullName evidence="5">Pseudouridine synthase</fullName>
        <ecNumber evidence="5">5.4.99.-</ecNumber>
    </recommendedName>
</protein>
<dbReference type="InterPro" id="IPR006145">
    <property type="entry name" value="PsdUridine_synth_RsuA/RluA"/>
</dbReference>
<sequence length="237" mass="26459">MSGIRLQKFLSRAGVCSRRRGEAHILAGDVRVNGKVADVLGIKVDPASDRVTFKGKRVEIALEKIHIALNKPKGVVTSCAQPGARIVLDFVDIPERVVPVGRLDKDSTGLLILTNDGALHHALSHPSFDHEKEYMVSVKNPISDKALKRMADGVVLMGRKTRPARVRRISARRFRMVLKEGRNRQIRRMVEMAGNEVTDLKRVRISGVSLGKLKEGAWRRLTGREIQNLRQSLKKTP</sequence>
<dbReference type="EC" id="5.4.99.-" evidence="5"/>
<feature type="domain" description="RNA-binding S4" evidence="6">
    <location>
        <begin position="4"/>
        <end position="66"/>
    </location>
</feature>
<dbReference type="FunFam" id="3.10.290.10:FF:000003">
    <property type="entry name" value="Pseudouridine synthase"/>
    <property type="match status" value="1"/>
</dbReference>
<dbReference type="Pfam" id="PF01479">
    <property type="entry name" value="S4"/>
    <property type="match status" value="1"/>
</dbReference>
<dbReference type="GO" id="GO:0005829">
    <property type="term" value="C:cytosol"/>
    <property type="evidence" value="ECO:0007669"/>
    <property type="project" value="UniProtKB-ARBA"/>
</dbReference>
<dbReference type="InterPro" id="IPR042092">
    <property type="entry name" value="PsdUridine_s_RsuA/RluB/E/F_cat"/>
</dbReference>
<name>A0A484HDS2_9BACT</name>
<dbReference type="Gene3D" id="3.30.70.1560">
    <property type="entry name" value="Alpha-L RNA-binding motif"/>
    <property type="match status" value="1"/>
</dbReference>
<dbReference type="InterPro" id="IPR020103">
    <property type="entry name" value="PsdUridine_synth_cat_dom_sf"/>
</dbReference>